<proteinExistence type="predicted"/>
<organism evidence="1 2">
    <name type="scientific">Dyadobacter jiangsuensis</name>
    <dbReference type="NCBI Taxonomy" id="1591085"/>
    <lineage>
        <taxon>Bacteria</taxon>
        <taxon>Pseudomonadati</taxon>
        <taxon>Bacteroidota</taxon>
        <taxon>Cytophagia</taxon>
        <taxon>Cytophagales</taxon>
        <taxon>Spirosomataceae</taxon>
        <taxon>Dyadobacter</taxon>
    </lineage>
</organism>
<dbReference type="Proteomes" id="UP000241964">
    <property type="component" value="Unassembled WGS sequence"/>
</dbReference>
<dbReference type="SUPFAM" id="SSF56935">
    <property type="entry name" value="Porins"/>
    <property type="match status" value="1"/>
</dbReference>
<sequence length="607" mass="67117">MYKILKACLGGLLLCSVCEGQDLEKLGRSPLGDLKNINAKDVLKKSVSITGMAAANFVYYRPDGIQGRNIPFNTLFTGNLSVDLFGKVRMPVSFSLSNQNINWSHPFDGKHRFIQPFNRFVIKPTYKGFTLSAGVCSLNFSPLTLAGHRYDGVGLEYRPKDKPFYFGLMLGNLRRAVRVDSSFSTYGAAVRNNIPSYKRSGAGIQLGYRKKEDKVELIFFTAKDRVNSLPYTLDDYYLYPQQNAVASVKLAKAIQKEWLLDGEIAVSGITNDVRASSEGTSRDAFNSYLGTLPPNASTEYKKAIKGGVTYRGKGFNAGVDYSRIEPGYRTLGAYYFADDLENISAKLAGQLFQGKLNASVNAGIQHDNVQKQKLKTLRRWVGAANVTYVPAEWLTVMASYSNFTSYSNLRPTYDYLRQVTPYQALDTINFRQVNQNIQAGLNIVLPSRSENITQSVGFNTVIQRGSDQQGSSEVSNNLSNLSLDYNYGLKPLKLNVSASVYYSASDIFGISGKQWGPSLGITKGFGSETGVQWKTQLSGTYTTGEMSSVDQSILNLRAGASAGLTRQLNLNFNVIYLDRKNVSTERYIPSFSELTATLGLVYNFSVL</sequence>
<name>A0A2P8FPH3_9BACT</name>
<accession>A0A2P8FPH3</accession>
<evidence type="ECO:0000313" key="2">
    <source>
        <dbReference type="Proteomes" id="UP000241964"/>
    </source>
</evidence>
<reference evidence="1 2" key="1">
    <citation type="submission" date="2018-03" db="EMBL/GenBank/DDBJ databases">
        <title>Genomic Encyclopedia of Archaeal and Bacterial Type Strains, Phase II (KMG-II): from individual species to whole genera.</title>
        <authorList>
            <person name="Goeker M."/>
        </authorList>
    </citation>
    <scope>NUCLEOTIDE SEQUENCE [LARGE SCALE GENOMIC DNA]</scope>
    <source>
        <strain evidence="1 2">DSM 29057</strain>
    </source>
</reference>
<comment type="caution">
    <text evidence="1">The sequence shown here is derived from an EMBL/GenBank/DDBJ whole genome shotgun (WGS) entry which is preliminary data.</text>
</comment>
<protein>
    <submittedName>
        <fullName evidence="1">Uncharacterized protein</fullName>
    </submittedName>
</protein>
<evidence type="ECO:0000313" key="1">
    <source>
        <dbReference type="EMBL" id="PSL23630.1"/>
    </source>
</evidence>
<dbReference type="AlphaFoldDB" id="A0A2P8FPH3"/>
<dbReference type="RefSeq" id="WP_106598740.1">
    <property type="nucleotide sequence ID" value="NZ_PYAS01000016.1"/>
</dbReference>
<dbReference type="OrthoDB" id="1091532at2"/>
<gene>
    <name evidence="1" type="ORF">CLV60_116187</name>
</gene>
<keyword evidence="2" id="KW-1185">Reference proteome</keyword>
<dbReference type="EMBL" id="PYAS01000016">
    <property type="protein sequence ID" value="PSL23630.1"/>
    <property type="molecule type" value="Genomic_DNA"/>
</dbReference>